<organism evidence="3 4">
    <name type="scientific">Sclerotinia sclerotiorum (strain ATCC 18683 / 1980 / Ss-1)</name>
    <name type="common">White mold</name>
    <name type="synonym">Whetzelinia sclerotiorum</name>
    <dbReference type="NCBI Taxonomy" id="665079"/>
    <lineage>
        <taxon>Eukaryota</taxon>
        <taxon>Fungi</taxon>
        <taxon>Dikarya</taxon>
        <taxon>Ascomycota</taxon>
        <taxon>Pezizomycotina</taxon>
        <taxon>Leotiomycetes</taxon>
        <taxon>Helotiales</taxon>
        <taxon>Sclerotiniaceae</taxon>
        <taxon>Sclerotinia</taxon>
    </lineage>
</organism>
<feature type="compositionally biased region" description="Basic and acidic residues" evidence="1">
    <location>
        <begin position="185"/>
        <end position="195"/>
    </location>
</feature>
<name>A0A1D9Q8A6_SCLS1</name>
<dbReference type="Proteomes" id="UP000177798">
    <property type="component" value="Chromosome 7"/>
</dbReference>
<dbReference type="VEuPathDB" id="FungiDB:sscle_07g059480"/>
<reference evidence="4" key="1">
    <citation type="journal article" date="2017" name="Genome Biol. Evol.">
        <title>The complete genome sequence of the phytopathogenic fungus Sclerotinia sclerotiorum reveals insights into the genome architecture of broad host range pathogens.</title>
        <authorList>
            <person name="Derbyshire M."/>
            <person name="Denton-Giles M."/>
            <person name="Hegedus D."/>
            <person name="Seifbarghy S."/>
            <person name="Rollins J."/>
            <person name="van Kan J."/>
            <person name="Seidl M.F."/>
            <person name="Faino L."/>
            <person name="Mbengue M."/>
            <person name="Navaud O."/>
            <person name="Raffaele S."/>
            <person name="Hammond-Kosack K."/>
            <person name="Heard S."/>
            <person name="Oliver R."/>
        </authorList>
    </citation>
    <scope>NUCLEOTIDE SEQUENCE [LARGE SCALE GENOMIC DNA]</scope>
    <source>
        <strain evidence="4">ATCC 18683 / 1980 / Ss-1</strain>
    </source>
</reference>
<keyword evidence="2" id="KW-0812">Transmembrane</keyword>
<evidence type="ECO:0000313" key="4">
    <source>
        <dbReference type="Proteomes" id="UP000177798"/>
    </source>
</evidence>
<proteinExistence type="predicted"/>
<feature type="region of interest" description="Disordered" evidence="1">
    <location>
        <begin position="144"/>
        <end position="207"/>
    </location>
</feature>
<dbReference type="OrthoDB" id="10507473at2759"/>
<accession>A0A1D9Q8A6</accession>
<dbReference type="AlphaFoldDB" id="A0A1D9Q8A6"/>
<sequence>MTPSPNIYAISSMLLIKLLKTHIMILMTLSLDTFKSSRVPILLHFPSLPMSVDGVPSRTSTVKKFYTRRIPRRRTGPIQYLRPHSSISIIHQLHISSSTSTKHFEPDYQHNVIKAALLSSYMLYLFIHPHYNILVSTSRNSHSATRSNTMGCLSDWKKGKSSQTSKTRKSKRKSKKATKSLNQDSKVDKSKKDVKSATANTGGHEHVIYQVNYDSDDENEALCLENIAKAGGGKNVSHHVNYDSDD</sequence>
<feature type="transmembrane region" description="Helical" evidence="2">
    <location>
        <begin position="6"/>
        <end position="29"/>
    </location>
</feature>
<evidence type="ECO:0000256" key="1">
    <source>
        <dbReference type="SAM" id="MobiDB-lite"/>
    </source>
</evidence>
<keyword evidence="2" id="KW-0472">Membrane</keyword>
<protein>
    <submittedName>
        <fullName evidence="3">Uncharacterized protein</fullName>
    </submittedName>
</protein>
<dbReference type="EMBL" id="CP017820">
    <property type="protein sequence ID" value="APA11178.1"/>
    <property type="molecule type" value="Genomic_DNA"/>
</dbReference>
<evidence type="ECO:0000256" key="2">
    <source>
        <dbReference type="SAM" id="Phobius"/>
    </source>
</evidence>
<keyword evidence="2" id="KW-1133">Transmembrane helix</keyword>
<gene>
    <name evidence="3" type="ORF">sscle_07g059480</name>
</gene>
<feature type="compositionally biased region" description="Basic residues" evidence="1">
    <location>
        <begin position="166"/>
        <end position="178"/>
    </location>
</feature>
<evidence type="ECO:0000313" key="3">
    <source>
        <dbReference type="EMBL" id="APA11178.1"/>
    </source>
</evidence>